<dbReference type="InterPro" id="IPR018247">
    <property type="entry name" value="EF_Hand_1_Ca_BS"/>
</dbReference>
<keyword evidence="3" id="KW-1185">Reference proteome</keyword>
<evidence type="ECO:0000313" key="2">
    <source>
        <dbReference type="EMBL" id="MST83611.1"/>
    </source>
</evidence>
<sequence length="210" mass="24231">MARQKTDPLHVVVYPSNFNGDNGQKMLYVSSKAREEIELDKLDAYCHEYEHLPKGYVTRCFVALMYAIPYLIGEHKRVKTPIGSFYIKPQFLRTMTEDDIVTASDIWLGGIDFRPTKEFREAVQRQFKSIQIDRRNHPIDTNYYSQRNPELESCLSSDTNGNRYVTVEEYRCATGLSAHSARKCLDNMTKGDNPILLKTKIGTTNVYTEI</sequence>
<comment type="caution">
    <text evidence="2">The sequence shown here is derived from an EMBL/GenBank/DDBJ whole genome shotgun (WGS) entry which is preliminary data.</text>
</comment>
<dbReference type="AlphaFoldDB" id="A0A7K0KCE6"/>
<dbReference type="InterPro" id="IPR041607">
    <property type="entry name" value="HU-HIG"/>
</dbReference>
<feature type="domain" description="HU" evidence="1">
    <location>
        <begin position="11"/>
        <end position="126"/>
    </location>
</feature>
<name>A0A7K0KCE6_9BACT</name>
<proteinExistence type="predicted"/>
<dbReference type="RefSeq" id="WP_154533195.1">
    <property type="nucleotide sequence ID" value="NZ_VUNG01000004.1"/>
</dbReference>
<organism evidence="2 3">
    <name type="scientific">Hallella mizrahii</name>
    <dbReference type="NCBI Taxonomy" id="2606637"/>
    <lineage>
        <taxon>Bacteria</taxon>
        <taxon>Pseudomonadati</taxon>
        <taxon>Bacteroidota</taxon>
        <taxon>Bacteroidia</taxon>
        <taxon>Bacteroidales</taxon>
        <taxon>Prevotellaceae</taxon>
        <taxon>Hallella</taxon>
    </lineage>
</organism>
<accession>A0A7K0KCE6</accession>
<gene>
    <name evidence="2" type="ORF">FYJ73_02775</name>
</gene>
<dbReference type="Proteomes" id="UP000438914">
    <property type="component" value="Unassembled WGS sequence"/>
</dbReference>
<evidence type="ECO:0000313" key="3">
    <source>
        <dbReference type="Proteomes" id="UP000438914"/>
    </source>
</evidence>
<protein>
    <recommendedName>
        <fullName evidence="1">HU domain-containing protein</fullName>
    </recommendedName>
</protein>
<dbReference type="Pfam" id="PF18291">
    <property type="entry name" value="HU-HIG"/>
    <property type="match status" value="1"/>
</dbReference>
<dbReference type="PROSITE" id="PS00018">
    <property type="entry name" value="EF_HAND_1"/>
    <property type="match status" value="1"/>
</dbReference>
<reference evidence="2 3" key="1">
    <citation type="submission" date="2019-08" db="EMBL/GenBank/DDBJ databases">
        <title>In-depth cultivation of the pig gut microbiome towards novel bacterial diversity and tailored functional studies.</title>
        <authorList>
            <person name="Wylensek D."/>
            <person name="Hitch T.C.A."/>
            <person name="Clavel T."/>
        </authorList>
    </citation>
    <scope>NUCLEOTIDE SEQUENCE [LARGE SCALE GENOMIC DNA]</scope>
    <source>
        <strain evidence="2 3">LKV-178-WT-2A</strain>
    </source>
</reference>
<dbReference type="EMBL" id="VUNG01000004">
    <property type="protein sequence ID" value="MST83611.1"/>
    <property type="molecule type" value="Genomic_DNA"/>
</dbReference>
<evidence type="ECO:0000259" key="1">
    <source>
        <dbReference type="Pfam" id="PF18291"/>
    </source>
</evidence>